<feature type="region of interest" description="Disordered" evidence="1">
    <location>
        <begin position="59"/>
        <end position="82"/>
    </location>
</feature>
<reference evidence="2" key="2">
    <citation type="submission" date="2021-04" db="EMBL/GenBank/DDBJ databases">
        <authorList>
            <person name="Podell S."/>
        </authorList>
    </citation>
    <scope>NUCLEOTIDE SEQUENCE</scope>
    <source>
        <strain evidence="2">Hildebrandi</strain>
    </source>
</reference>
<sequence length="82" mass="9549">MLATRSKYDVEEDGRINRDRKRNGKVKWILKDDRHASHIRMNTPEKRIFPNTEDLPVQSFGWSGLAKGEKDNDKDDGSNEYA</sequence>
<comment type="caution">
    <text evidence="2">The sequence shown here is derived from an EMBL/GenBank/DDBJ whole genome shotgun (WGS) entry which is preliminary data.</text>
</comment>
<reference evidence="2" key="1">
    <citation type="journal article" date="2021" name="Sci. Rep.">
        <title>Diploid genomic architecture of Nitzschia inconspicua, an elite biomass production diatom.</title>
        <authorList>
            <person name="Oliver A."/>
            <person name="Podell S."/>
            <person name="Pinowska A."/>
            <person name="Traller J.C."/>
            <person name="Smith S.R."/>
            <person name="McClure R."/>
            <person name="Beliaev A."/>
            <person name="Bohutskyi P."/>
            <person name="Hill E.A."/>
            <person name="Rabines A."/>
            <person name="Zheng H."/>
            <person name="Allen L.Z."/>
            <person name="Kuo A."/>
            <person name="Grigoriev I.V."/>
            <person name="Allen A.E."/>
            <person name="Hazlebeck D."/>
            <person name="Allen E.E."/>
        </authorList>
    </citation>
    <scope>NUCLEOTIDE SEQUENCE</scope>
    <source>
        <strain evidence="2">Hildebrandi</strain>
    </source>
</reference>
<name>A0A9K3M4J3_9STRA</name>
<organism evidence="2 3">
    <name type="scientific">Nitzschia inconspicua</name>
    <dbReference type="NCBI Taxonomy" id="303405"/>
    <lineage>
        <taxon>Eukaryota</taxon>
        <taxon>Sar</taxon>
        <taxon>Stramenopiles</taxon>
        <taxon>Ochrophyta</taxon>
        <taxon>Bacillariophyta</taxon>
        <taxon>Bacillariophyceae</taxon>
        <taxon>Bacillariophycidae</taxon>
        <taxon>Bacillariales</taxon>
        <taxon>Bacillariaceae</taxon>
        <taxon>Nitzschia</taxon>
    </lineage>
</organism>
<evidence type="ECO:0000256" key="1">
    <source>
        <dbReference type="SAM" id="MobiDB-lite"/>
    </source>
</evidence>
<dbReference type="Proteomes" id="UP000693970">
    <property type="component" value="Unassembled WGS sequence"/>
</dbReference>
<protein>
    <submittedName>
        <fullName evidence="2">Uncharacterized protein</fullName>
    </submittedName>
</protein>
<feature type="compositionally biased region" description="Basic and acidic residues" evidence="1">
    <location>
        <begin position="67"/>
        <end position="82"/>
    </location>
</feature>
<dbReference type="AlphaFoldDB" id="A0A9K3M4J3"/>
<evidence type="ECO:0000313" key="3">
    <source>
        <dbReference type="Proteomes" id="UP000693970"/>
    </source>
</evidence>
<gene>
    <name evidence="2" type="ORF">IV203_034332</name>
</gene>
<evidence type="ECO:0000313" key="2">
    <source>
        <dbReference type="EMBL" id="KAG7373608.1"/>
    </source>
</evidence>
<accession>A0A9K3M4J3</accession>
<proteinExistence type="predicted"/>
<dbReference type="EMBL" id="JAGRRH010000002">
    <property type="protein sequence ID" value="KAG7373608.1"/>
    <property type="molecule type" value="Genomic_DNA"/>
</dbReference>
<keyword evidence="3" id="KW-1185">Reference proteome</keyword>